<organism evidence="2">
    <name type="scientific">Trypanosoma vivax (strain Y486)</name>
    <dbReference type="NCBI Taxonomy" id="1055687"/>
    <lineage>
        <taxon>Eukaryota</taxon>
        <taxon>Discoba</taxon>
        <taxon>Euglenozoa</taxon>
        <taxon>Kinetoplastea</taxon>
        <taxon>Metakinetoplastina</taxon>
        <taxon>Trypanosomatida</taxon>
        <taxon>Trypanosomatidae</taxon>
        <taxon>Trypanosoma</taxon>
        <taxon>Duttonella</taxon>
    </lineage>
</organism>
<dbReference type="EMBL" id="HE573022">
    <property type="protein sequence ID" value="CCC48237.1"/>
    <property type="molecule type" value="Genomic_DNA"/>
</dbReference>
<keyword evidence="1" id="KW-1133">Transmembrane helix</keyword>
<evidence type="ECO:0000256" key="1">
    <source>
        <dbReference type="SAM" id="Phobius"/>
    </source>
</evidence>
<evidence type="ECO:0000313" key="2">
    <source>
        <dbReference type="EMBL" id="CCC48237.1"/>
    </source>
</evidence>
<sequence>MYSFPFLPPSTVCSICLSKFDAQTALFTLRTRAQHCRVPKGTSSQPCRYVNLAFVTCGGVHVDSPFSFFFFIPSLFIYLCYAFVTSRRIYSPCPATEAQVI</sequence>
<name>G0TW99_TRYVY</name>
<accession>G0TW99</accession>
<dbReference type="VEuPathDB" id="TriTrypDB:TvY486_0600280"/>
<keyword evidence="1" id="KW-0812">Transmembrane</keyword>
<protein>
    <submittedName>
        <fullName evidence="2">Uncharacterized protein</fullName>
    </submittedName>
</protein>
<proteinExistence type="predicted"/>
<dbReference type="AlphaFoldDB" id="G0TW99"/>
<gene>
    <name evidence="2" type="ORF">TVY486_0600280</name>
</gene>
<feature type="transmembrane region" description="Helical" evidence="1">
    <location>
        <begin position="66"/>
        <end position="84"/>
    </location>
</feature>
<keyword evidence="1" id="KW-0472">Membrane</keyword>
<reference evidence="2" key="1">
    <citation type="journal article" date="2012" name="Proc. Natl. Acad. Sci. U.S.A.">
        <title>Antigenic diversity is generated by distinct evolutionary mechanisms in African trypanosome species.</title>
        <authorList>
            <person name="Jackson A.P."/>
            <person name="Berry A."/>
            <person name="Aslett M."/>
            <person name="Allison H.C."/>
            <person name="Burton P."/>
            <person name="Vavrova-Anderson J."/>
            <person name="Brown R."/>
            <person name="Browne H."/>
            <person name="Corton N."/>
            <person name="Hauser H."/>
            <person name="Gamble J."/>
            <person name="Gilderthorp R."/>
            <person name="Marcello L."/>
            <person name="McQuillan J."/>
            <person name="Otto T.D."/>
            <person name="Quail M.A."/>
            <person name="Sanders M.J."/>
            <person name="van Tonder A."/>
            <person name="Ginger M.L."/>
            <person name="Field M.C."/>
            <person name="Barry J.D."/>
            <person name="Hertz-Fowler C."/>
            <person name="Berriman M."/>
        </authorList>
    </citation>
    <scope>NUCLEOTIDE SEQUENCE</scope>
    <source>
        <strain evidence="2">Y486</strain>
    </source>
</reference>